<accession>A0AA40ATX0</accession>
<organism evidence="1 2">
    <name type="scientific">Lasiosphaeria miniovina</name>
    <dbReference type="NCBI Taxonomy" id="1954250"/>
    <lineage>
        <taxon>Eukaryota</taxon>
        <taxon>Fungi</taxon>
        <taxon>Dikarya</taxon>
        <taxon>Ascomycota</taxon>
        <taxon>Pezizomycotina</taxon>
        <taxon>Sordariomycetes</taxon>
        <taxon>Sordariomycetidae</taxon>
        <taxon>Sordariales</taxon>
        <taxon>Lasiosphaeriaceae</taxon>
        <taxon>Lasiosphaeria</taxon>
    </lineage>
</organism>
<reference evidence="1" key="1">
    <citation type="submission" date="2023-06" db="EMBL/GenBank/DDBJ databases">
        <title>Genome-scale phylogeny and comparative genomics of the fungal order Sordariales.</title>
        <authorList>
            <consortium name="Lawrence Berkeley National Laboratory"/>
            <person name="Hensen N."/>
            <person name="Bonometti L."/>
            <person name="Westerberg I."/>
            <person name="Brannstrom I.O."/>
            <person name="Guillou S."/>
            <person name="Cros-Aarteil S."/>
            <person name="Calhoun S."/>
            <person name="Haridas S."/>
            <person name="Kuo A."/>
            <person name="Mondo S."/>
            <person name="Pangilinan J."/>
            <person name="Riley R."/>
            <person name="LaButti K."/>
            <person name="Andreopoulos B."/>
            <person name="Lipzen A."/>
            <person name="Chen C."/>
            <person name="Yanf M."/>
            <person name="Daum C."/>
            <person name="Ng V."/>
            <person name="Clum A."/>
            <person name="Steindorff A."/>
            <person name="Ohm R."/>
            <person name="Martin F."/>
            <person name="Silar P."/>
            <person name="Natvig D."/>
            <person name="Lalanne C."/>
            <person name="Gautier V."/>
            <person name="Ament-velasquez S.L."/>
            <person name="Kruys A."/>
            <person name="Hutchinson M.I."/>
            <person name="Powell A.J."/>
            <person name="Barry K."/>
            <person name="Miller A.N."/>
            <person name="Grigoriev I.V."/>
            <person name="Debuchy R."/>
            <person name="Gladieux P."/>
            <person name="Thoren M.H."/>
            <person name="Johannesson H."/>
        </authorList>
    </citation>
    <scope>NUCLEOTIDE SEQUENCE</scope>
    <source>
        <strain evidence="1">SMH2392-1A</strain>
    </source>
</reference>
<dbReference type="AlphaFoldDB" id="A0AA40ATX0"/>
<dbReference type="EMBL" id="JAUIRO010000003">
    <property type="protein sequence ID" value="KAK0721857.1"/>
    <property type="molecule type" value="Genomic_DNA"/>
</dbReference>
<gene>
    <name evidence="1" type="ORF">B0T26DRAFT_194171</name>
</gene>
<comment type="caution">
    <text evidence="1">The sequence shown here is derived from an EMBL/GenBank/DDBJ whole genome shotgun (WGS) entry which is preliminary data.</text>
</comment>
<dbReference type="RefSeq" id="XP_060297781.1">
    <property type="nucleotide sequence ID" value="XM_060433705.1"/>
</dbReference>
<evidence type="ECO:0000313" key="2">
    <source>
        <dbReference type="Proteomes" id="UP001172101"/>
    </source>
</evidence>
<evidence type="ECO:0000313" key="1">
    <source>
        <dbReference type="EMBL" id="KAK0721857.1"/>
    </source>
</evidence>
<dbReference type="Proteomes" id="UP001172101">
    <property type="component" value="Unassembled WGS sequence"/>
</dbReference>
<sequence length="207" mass="23600">MYQTTLADTVGNGSQARVLRAGKFNLFGRGHQARNRTFSHSLKYLDVHVGQTYVVEVCIRLCINIRQLLLKTQLTHQRRNSTSKHVRTFAPSHFHTFTPSHLHTFTPSHLHTFTSSHLHIFSTTCRSRCLPYHTRQHVTPPIPRNMSTVDPLLAQLRRPTEVSSLYEDVSWALIQGGGFGELEDAGCGEKSLSHCLGYRWRSPRELV</sequence>
<protein>
    <submittedName>
        <fullName evidence="1">Uncharacterized protein</fullName>
    </submittedName>
</protein>
<dbReference type="GeneID" id="85316975"/>
<keyword evidence="2" id="KW-1185">Reference proteome</keyword>
<proteinExistence type="predicted"/>
<name>A0AA40ATX0_9PEZI</name>